<dbReference type="SMART" id="SM00749">
    <property type="entry name" value="BON"/>
    <property type="match status" value="1"/>
</dbReference>
<dbReference type="InterPro" id="IPR051686">
    <property type="entry name" value="Lipoprotein_DolP"/>
</dbReference>
<gene>
    <name evidence="2" type="ORF">WKW77_19720</name>
</gene>
<organism evidence="2 3">
    <name type="scientific">Variovorax ureilyticus</name>
    <dbReference type="NCBI Taxonomy" id="1836198"/>
    <lineage>
        <taxon>Bacteria</taxon>
        <taxon>Pseudomonadati</taxon>
        <taxon>Pseudomonadota</taxon>
        <taxon>Betaproteobacteria</taxon>
        <taxon>Burkholderiales</taxon>
        <taxon>Comamonadaceae</taxon>
        <taxon>Variovorax</taxon>
    </lineage>
</organism>
<reference evidence="2 3" key="1">
    <citation type="submission" date="2024-03" db="EMBL/GenBank/DDBJ databases">
        <title>Novel species of the genus Variovorax.</title>
        <authorList>
            <person name="Liu Q."/>
            <person name="Xin Y.-H."/>
        </authorList>
    </citation>
    <scope>NUCLEOTIDE SEQUENCE [LARGE SCALE GENOMIC DNA]</scope>
    <source>
        <strain evidence="2 3">KACC 18899</strain>
    </source>
</reference>
<feature type="domain" description="BON" evidence="1">
    <location>
        <begin position="94"/>
        <end position="162"/>
    </location>
</feature>
<dbReference type="EMBL" id="JBBKZU010000008">
    <property type="protein sequence ID" value="MEJ8813326.1"/>
    <property type="molecule type" value="Genomic_DNA"/>
</dbReference>
<dbReference type="RefSeq" id="WP_340358563.1">
    <property type="nucleotide sequence ID" value="NZ_JBBKZU010000008.1"/>
</dbReference>
<sequence>MPPLLRITVLTACLLGAAACTERTADESTKRQVDAAVDQTGKAAAAAANKAAEMAETARDKTKAFVTSPEVKQDAIAAKEAIKGLGAATIATTDDASVTLAVSAALARDPDLSVSRIDVETRNGAVRLSGPAPSEEAKARAGEITRSVKGVVSVDNALEVKSAG</sequence>
<name>A0ABU8VIM5_9BURK</name>
<dbReference type="InterPro" id="IPR014004">
    <property type="entry name" value="Transpt-assoc_nodulatn_dom_bac"/>
</dbReference>
<dbReference type="PROSITE" id="PS51257">
    <property type="entry name" value="PROKAR_LIPOPROTEIN"/>
    <property type="match status" value="1"/>
</dbReference>
<evidence type="ECO:0000259" key="1">
    <source>
        <dbReference type="PROSITE" id="PS50914"/>
    </source>
</evidence>
<evidence type="ECO:0000313" key="3">
    <source>
        <dbReference type="Proteomes" id="UP001365846"/>
    </source>
</evidence>
<dbReference type="PANTHER" id="PTHR34606:SF15">
    <property type="entry name" value="BON DOMAIN-CONTAINING PROTEIN"/>
    <property type="match status" value="1"/>
</dbReference>
<dbReference type="Proteomes" id="UP001365846">
    <property type="component" value="Unassembled WGS sequence"/>
</dbReference>
<accession>A0ABU8VIM5</accession>
<keyword evidence="3" id="KW-1185">Reference proteome</keyword>
<comment type="caution">
    <text evidence="2">The sequence shown here is derived from an EMBL/GenBank/DDBJ whole genome shotgun (WGS) entry which is preliminary data.</text>
</comment>
<protein>
    <submittedName>
        <fullName evidence="2">BON domain-containing protein</fullName>
    </submittedName>
</protein>
<proteinExistence type="predicted"/>
<dbReference type="InterPro" id="IPR007055">
    <property type="entry name" value="BON_dom"/>
</dbReference>
<dbReference type="Pfam" id="PF04972">
    <property type="entry name" value="BON"/>
    <property type="match status" value="1"/>
</dbReference>
<evidence type="ECO:0000313" key="2">
    <source>
        <dbReference type="EMBL" id="MEJ8813326.1"/>
    </source>
</evidence>
<dbReference type="PANTHER" id="PTHR34606">
    <property type="entry name" value="BON DOMAIN-CONTAINING PROTEIN"/>
    <property type="match status" value="1"/>
</dbReference>
<dbReference type="Gene3D" id="3.30.1340.30">
    <property type="match status" value="1"/>
</dbReference>
<dbReference type="PROSITE" id="PS50914">
    <property type="entry name" value="BON"/>
    <property type="match status" value="1"/>
</dbReference>